<name>A0ABM8H290_9MICO</name>
<proteinExistence type="predicted"/>
<keyword evidence="4" id="KW-1185">Reference proteome</keyword>
<gene>
    <name evidence="3" type="ORF">GCM10025870_19160</name>
</gene>
<evidence type="ECO:0000313" key="3">
    <source>
        <dbReference type="EMBL" id="BDZ54843.1"/>
    </source>
</evidence>
<keyword evidence="2" id="KW-0472">Membrane</keyword>
<evidence type="ECO:0000256" key="2">
    <source>
        <dbReference type="SAM" id="Phobius"/>
    </source>
</evidence>
<dbReference type="EMBL" id="AP027734">
    <property type="protein sequence ID" value="BDZ54843.1"/>
    <property type="molecule type" value="Genomic_DNA"/>
</dbReference>
<dbReference type="RefSeq" id="WP_234660286.1">
    <property type="nucleotide sequence ID" value="NZ_AP027734.1"/>
</dbReference>
<evidence type="ECO:0000256" key="1">
    <source>
        <dbReference type="SAM" id="MobiDB-lite"/>
    </source>
</evidence>
<feature type="transmembrane region" description="Helical" evidence="2">
    <location>
        <begin position="131"/>
        <end position="150"/>
    </location>
</feature>
<feature type="transmembrane region" description="Helical" evidence="2">
    <location>
        <begin position="90"/>
        <end position="110"/>
    </location>
</feature>
<dbReference type="Proteomes" id="UP001321477">
    <property type="component" value="Chromosome"/>
</dbReference>
<sequence>MHAPATMTRTWPMLAALGAGLVLAALAAGAGGAPRIVLAGLGIAALGWGVRALHRGRVVAPRATLAITALLIAATGVAASVGALRTVPGLPVAVLVVFLAVIAAAAAHAVRFGGSRRRRRAVPERGAARSLAGLAVGAILVAALATPALAATEAGRSAVPHGEHGDSAPGGHAH</sequence>
<feature type="transmembrane region" description="Helical" evidence="2">
    <location>
        <begin position="37"/>
        <end position="53"/>
    </location>
</feature>
<keyword evidence="2" id="KW-0812">Transmembrane</keyword>
<reference evidence="4" key="1">
    <citation type="journal article" date="2019" name="Int. J. Syst. Evol. Microbiol.">
        <title>The Global Catalogue of Microorganisms (GCM) 10K type strain sequencing project: providing services to taxonomists for standard genome sequencing and annotation.</title>
        <authorList>
            <consortium name="The Broad Institute Genomics Platform"/>
            <consortium name="The Broad Institute Genome Sequencing Center for Infectious Disease"/>
            <person name="Wu L."/>
            <person name="Ma J."/>
        </authorList>
    </citation>
    <scope>NUCLEOTIDE SEQUENCE [LARGE SCALE GENOMIC DNA]</scope>
    <source>
        <strain evidence="4">NBRC 109019</strain>
    </source>
</reference>
<protein>
    <recommendedName>
        <fullName evidence="5">Tryptophan-associated transmembrane protein (Trp_oprn_chp)</fullName>
    </recommendedName>
</protein>
<keyword evidence="2" id="KW-1133">Transmembrane helix</keyword>
<feature type="transmembrane region" description="Helical" evidence="2">
    <location>
        <begin position="65"/>
        <end position="84"/>
    </location>
</feature>
<evidence type="ECO:0000313" key="4">
    <source>
        <dbReference type="Proteomes" id="UP001321477"/>
    </source>
</evidence>
<evidence type="ECO:0008006" key="5">
    <source>
        <dbReference type="Google" id="ProtNLM"/>
    </source>
</evidence>
<feature type="region of interest" description="Disordered" evidence="1">
    <location>
        <begin position="155"/>
        <end position="174"/>
    </location>
</feature>
<organism evidence="3 4">
    <name type="scientific">Agromyces marinus</name>
    <dbReference type="NCBI Taxonomy" id="1389020"/>
    <lineage>
        <taxon>Bacteria</taxon>
        <taxon>Bacillati</taxon>
        <taxon>Actinomycetota</taxon>
        <taxon>Actinomycetes</taxon>
        <taxon>Micrococcales</taxon>
        <taxon>Microbacteriaceae</taxon>
        <taxon>Agromyces</taxon>
    </lineage>
</organism>
<accession>A0ABM8H290</accession>